<evidence type="ECO:0000313" key="1">
    <source>
        <dbReference type="EMBL" id="BFM43868.1"/>
    </source>
</evidence>
<sequence>MTFKPSNANAEYFGYKNGKYHINFDITDFEVTKSNVRALTIHEAYGHGDINYGDDKKNHYRAYTATIDSKYWETTTYEFKHNQVQKMWSYFYNEVGNQRMREKYMIEYDKYIKRR</sequence>
<dbReference type="EMBL" id="AP031573">
    <property type="protein sequence ID" value="BFM43868.1"/>
    <property type="molecule type" value="Genomic_DNA"/>
</dbReference>
<reference evidence="1" key="1">
    <citation type="submission" date="2024-05" db="EMBL/GenBank/DDBJ databases">
        <title>Whole-Genome Sequence of CFS9, a Potential Fish Probiotic Isolated from the Body Surface of Silurus asotus.</title>
        <authorList>
            <person name="Kojima M."/>
            <person name="Tobioka K."/>
            <person name="Yokota K."/>
            <person name="Nakatani H."/>
            <person name="Hori K."/>
            <person name="Tamaru Y."/>
            <person name="Okazaki F."/>
        </authorList>
    </citation>
    <scope>NUCLEOTIDE SEQUENCE</scope>
    <source>
        <strain evidence="1">CFS9</strain>
    </source>
</reference>
<gene>
    <name evidence="1" type="ORF">CFS9_25090</name>
</gene>
<name>A0AAT9H319_9FLAO</name>
<organism evidence="1">
    <name type="scientific">Flavobacterium sp. CFS9</name>
    <dbReference type="NCBI Taxonomy" id="3143118"/>
    <lineage>
        <taxon>Bacteria</taxon>
        <taxon>Pseudomonadati</taxon>
        <taxon>Bacteroidota</taxon>
        <taxon>Flavobacteriia</taxon>
        <taxon>Flavobacteriales</taxon>
        <taxon>Flavobacteriaceae</taxon>
        <taxon>Flavobacterium</taxon>
    </lineage>
</organism>
<protein>
    <submittedName>
        <fullName evidence="1">Uncharacterized protein</fullName>
    </submittedName>
</protein>
<dbReference type="AlphaFoldDB" id="A0AAT9H319"/>
<proteinExistence type="predicted"/>
<dbReference type="RefSeq" id="WP_369615031.1">
    <property type="nucleotide sequence ID" value="NZ_AP031573.1"/>
</dbReference>
<accession>A0AAT9H319</accession>